<proteinExistence type="predicted"/>
<dbReference type="EMBL" id="HQ332137">
    <property type="protein sequence ID" value="AGG54596.1"/>
    <property type="molecule type" value="Genomic_DNA"/>
</dbReference>
<protein>
    <submittedName>
        <fullName evidence="2">Uncharacterized protein</fullName>
    </submittedName>
</protein>
<feature type="compositionally biased region" description="Basic and acidic residues" evidence="1">
    <location>
        <begin position="42"/>
        <end position="52"/>
    </location>
</feature>
<gene>
    <name evidence="2" type="ORF">PRSG_00045</name>
</gene>
<dbReference type="RefSeq" id="YP_007677178.1">
    <property type="nucleotide sequence ID" value="NC_020874.1"/>
</dbReference>
<feature type="region of interest" description="Disordered" evidence="1">
    <location>
        <begin position="36"/>
        <end position="58"/>
    </location>
</feature>
<organism evidence="2 3">
    <name type="scientific">Prochlorococcus phage P-SSP3</name>
    <dbReference type="NCBI Taxonomy" id="382273"/>
    <lineage>
        <taxon>Viruses</taxon>
        <taxon>Duplodnaviria</taxon>
        <taxon>Heunggongvirae</taxon>
        <taxon>Uroviricota</taxon>
        <taxon>Caudoviricetes</taxon>
        <taxon>Autographivirales</taxon>
        <taxon>Sechaudvirinae</taxon>
        <taxon>Tritonvirus</taxon>
        <taxon>Tritonvirus PSSP3</taxon>
    </lineage>
</organism>
<name>M1UAK3_9CAUD</name>
<reference evidence="2 3" key="1">
    <citation type="submission" date="2010-09" db="EMBL/GenBank/DDBJ databases">
        <title>The Genome Sequence of Prochlorococcus phage P-SSP3.</title>
        <authorList>
            <consortium name="The Broad Institute Genome Sequencing Platform"/>
            <person name="Henn M.R."/>
            <person name="Sullivan M.S."/>
            <person name="Osburne M.S."/>
            <person name="Levin J."/>
            <person name="Malboeuf C."/>
            <person name="Casali M."/>
            <person name="Russ C."/>
            <person name="Lennon N."/>
            <person name="Chapman S.B."/>
            <person name="Erlich R."/>
            <person name="Young S.K."/>
            <person name="Yandava C."/>
            <person name="Zeng Q."/>
            <person name="Alvarado L."/>
            <person name="Anderson S."/>
            <person name="Berlin A."/>
            <person name="Chen Z."/>
            <person name="Freedman E."/>
            <person name="Gellesch M."/>
            <person name="Goldberg J."/>
            <person name="Green L."/>
            <person name="Griggs A."/>
            <person name="Gujja S."/>
            <person name="Heilman E.R."/>
            <person name="Heiman D."/>
            <person name="Hollinger A."/>
            <person name="Howarth C."/>
            <person name="Larson L."/>
            <person name="Mehta T."/>
            <person name="Pearson M."/>
            <person name="Roberts A."/>
            <person name="Ryan E."/>
            <person name="Saif S."/>
            <person name="Shea T."/>
            <person name="Shenoy N."/>
            <person name="Sisk P."/>
            <person name="Stolte C."/>
            <person name="Sykes S."/>
            <person name="White J."/>
            <person name="Yu Q."/>
            <person name="Coleman M.L."/>
            <person name="Huang K.H."/>
            <person name="Weigele P.R."/>
            <person name="DeFrancesco A.S."/>
            <person name="Kern S.E."/>
            <person name="Thompson L.R."/>
            <person name="Fu R."/>
            <person name="Hombeck B."/>
            <person name="Chisholm S.W."/>
            <person name="Haas B."/>
            <person name="Nusbaum C."/>
            <person name="Birren B."/>
        </authorList>
    </citation>
    <scope>NUCLEOTIDE SEQUENCE [LARGE SCALE GENOMIC DNA]</scope>
    <source>
        <strain evidence="2 3">P-SSP3</strain>
    </source>
</reference>
<keyword evidence="3" id="KW-1185">Reference proteome</keyword>
<evidence type="ECO:0000256" key="1">
    <source>
        <dbReference type="SAM" id="MobiDB-lite"/>
    </source>
</evidence>
<dbReference type="OrthoDB" id="37215at10239"/>
<evidence type="ECO:0000313" key="2">
    <source>
        <dbReference type="EMBL" id="AGG54596.1"/>
    </source>
</evidence>
<accession>M1UAK3</accession>
<dbReference type="Proteomes" id="UP000201392">
    <property type="component" value="Segment"/>
</dbReference>
<evidence type="ECO:0000313" key="3">
    <source>
        <dbReference type="Proteomes" id="UP000201392"/>
    </source>
</evidence>
<dbReference type="KEGG" id="vg:15013409"/>
<sequence>MELFSKGDFYLGMDEEKFCDFDIHVGRFVVQYTCPKGQIKQPPKDDGTRNRPMEGSAD</sequence>
<dbReference type="GeneID" id="15013409"/>